<name>A0A1H3WC69_9BACT</name>
<dbReference type="SUPFAM" id="SSF75169">
    <property type="entry name" value="DsrEFH-like"/>
    <property type="match status" value="1"/>
</dbReference>
<dbReference type="InterPro" id="IPR027396">
    <property type="entry name" value="DsrEFH-like"/>
</dbReference>
<dbReference type="InterPro" id="IPR019870">
    <property type="entry name" value="Se_metab_YedF"/>
</dbReference>
<dbReference type="STRING" id="37625.SAMN05660420_00560"/>
<dbReference type="SUPFAM" id="SSF64307">
    <property type="entry name" value="SirA-like"/>
    <property type="match status" value="1"/>
</dbReference>
<reference evidence="2 3" key="1">
    <citation type="submission" date="2016-10" db="EMBL/GenBank/DDBJ databases">
        <authorList>
            <person name="de Groot N.N."/>
        </authorList>
    </citation>
    <scope>NUCLEOTIDE SEQUENCE [LARGE SCALE GENOMIC DNA]</scope>
    <source>
        <strain evidence="2 3">DSM 7343</strain>
    </source>
</reference>
<feature type="domain" description="UPF0033" evidence="1">
    <location>
        <begin position="2"/>
        <end position="63"/>
    </location>
</feature>
<keyword evidence="3" id="KW-1185">Reference proteome</keyword>
<evidence type="ECO:0000313" key="3">
    <source>
        <dbReference type="Proteomes" id="UP000199409"/>
    </source>
</evidence>
<evidence type="ECO:0000259" key="1">
    <source>
        <dbReference type="Pfam" id="PF01206"/>
    </source>
</evidence>
<dbReference type="AlphaFoldDB" id="A0A1H3WC69"/>
<organism evidence="2 3">
    <name type="scientific">Desulfuromusa kysingii</name>
    <dbReference type="NCBI Taxonomy" id="37625"/>
    <lineage>
        <taxon>Bacteria</taxon>
        <taxon>Pseudomonadati</taxon>
        <taxon>Thermodesulfobacteriota</taxon>
        <taxon>Desulfuromonadia</taxon>
        <taxon>Desulfuromonadales</taxon>
        <taxon>Geopsychrobacteraceae</taxon>
        <taxon>Desulfuromusa</taxon>
    </lineage>
</organism>
<dbReference type="Proteomes" id="UP000199409">
    <property type="component" value="Unassembled WGS sequence"/>
</dbReference>
<gene>
    <name evidence="2" type="ORF">SAMN05660420_00560</name>
</gene>
<dbReference type="Gene3D" id="3.30.110.40">
    <property type="entry name" value="TusA-like domain"/>
    <property type="match status" value="1"/>
</dbReference>
<accession>A0A1H3WC69</accession>
<dbReference type="OrthoDB" id="9801500at2"/>
<dbReference type="InterPro" id="IPR001455">
    <property type="entry name" value="TusA-like"/>
</dbReference>
<dbReference type="Pfam" id="PF01206">
    <property type="entry name" value="TusA"/>
    <property type="match status" value="1"/>
</dbReference>
<dbReference type="EMBL" id="FNQN01000001">
    <property type="protein sequence ID" value="SDZ83942.1"/>
    <property type="molecule type" value="Genomic_DNA"/>
</dbReference>
<protein>
    <submittedName>
        <fullName evidence="2">Selenium metabolism protein YedF</fullName>
    </submittedName>
</protein>
<proteinExistence type="predicted"/>
<dbReference type="InterPro" id="IPR036868">
    <property type="entry name" value="TusA-like_sf"/>
</dbReference>
<sequence>MIKLDYSQHQCPYPVIETRKQILANPGQALEVLVSDQAGRDNVTRLAEKMNYQASATAVGNNFRLNLTPAAGESDVTPVNQAVNESAITGKTVIYCGSDRMGQGDDEFGRVLMRNFLTTLLEMEPLPDIILFVNSGINLTTEGSDILEALQTLVSRGVDIASCGLCLDFYQKKDLLKVGRTTNMFEMVEVQCQAGRIICP</sequence>
<dbReference type="RefSeq" id="WP_092344472.1">
    <property type="nucleotide sequence ID" value="NZ_FNQN01000001.1"/>
</dbReference>
<dbReference type="NCBIfam" id="TIGR03527">
    <property type="entry name" value="selenium_YedF"/>
    <property type="match status" value="1"/>
</dbReference>
<evidence type="ECO:0000313" key="2">
    <source>
        <dbReference type="EMBL" id="SDZ83942.1"/>
    </source>
</evidence>